<evidence type="ECO:0000313" key="8">
    <source>
        <dbReference type="Proteomes" id="UP000188533"/>
    </source>
</evidence>
<feature type="compositionally biased region" description="Acidic residues" evidence="5">
    <location>
        <begin position="1155"/>
        <end position="1168"/>
    </location>
</feature>
<dbReference type="PANTHER" id="PTHR13847">
    <property type="entry name" value="SARCOSINE DEHYDROGENASE-RELATED"/>
    <property type="match status" value="1"/>
</dbReference>
<dbReference type="InterPro" id="IPR036188">
    <property type="entry name" value="FAD/NAD-bd_sf"/>
</dbReference>
<keyword evidence="8" id="KW-1185">Reference proteome</keyword>
<dbReference type="Gene3D" id="3.30.40.10">
    <property type="entry name" value="Zinc/RING finger domain, C3HC4 (zinc finger)"/>
    <property type="match status" value="1"/>
</dbReference>
<gene>
    <name evidence="7" type="ORF">LENED_001183</name>
</gene>
<name>A0A1Q3DXG4_LENED</name>
<reference evidence="7 8" key="2">
    <citation type="submission" date="2017-02" db="EMBL/GenBank/DDBJ databases">
        <title>A genome survey and senescence transcriptome analysis in Lentinula edodes.</title>
        <authorList>
            <person name="Sakamoto Y."/>
            <person name="Nakade K."/>
            <person name="Sato S."/>
            <person name="Yoshida Y."/>
            <person name="Miyazaki K."/>
            <person name="Natsume S."/>
            <person name="Konno N."/>
        </authorList>
    </citation>
    <scope>NUCLEOTIDE SEQUENCE [LARGE SCALE GENOMIC DNA]</scope>
    <source>
        <strain evidence="7 8">NBRC 111202</strain>
    </source>
</reference>
<protein>
    <recommendedName>
        <fullName evidence="6">RING-type domain-containing protein</fullName>
    </recommendedName>
</protein>
<dbReference type="InterPro" id="IPR017907">
    <property type="entry name" value="Znf_RING_CS"/>
</dbReference>
<accession>A0A1Q3DXG4</accession>
<evidence type="ECO:0000256" key="4">
    <source>
        <dbReference type="PROSITE-ProRule" id="PRU00175"/>
    </source>
</evidence>
<feature type="compositionally biased region" description="Low complexity" evidence="5">
    <location>
        <begin position="1188"/>
        <end position="1210"/>
    </location>
</feature>
<evidence type="ECO:0000259" key="6">
    <source>
        <dbReference type="PROSITE" id="PS50089"/>
    </source>
</evidence>
<dbReference type="SUPFAM" id="SSF57850">
    <property type="entry name" value="RING/U-box"/>
    <property type="match status" value="1"/>
</dbReference>
<dbReference type="AlphaFoldDB" id="A0A1Q3DXG4"/>
<dbReference type="InterPro" id="IPR006076">
    <property type="entry name" value="FAD-dep_OxRdtase"/>
</dbReference>
<dbReference type="InterPro" id="IPR013083">
    <property type="entry name" value="Znf_RING/FYVE/PHD"/>
</dbReference>
<keyword evidence="2 4" id="KW-0863">Zinc-finger</keyword>
<dbReference type="STRING" id="5353.A0A1Q3DXG4"/>
<dbReference type="SUPFAM" id="SSF51905">
    <property type="entry name" value="FAD/NAD(P)-binding domain"/>
    <property type="match status" value="1"/>
</dbReference>
<dbReference type="Gene3D" id="3.30.70.330">
    <property type="match status" value="1"/>
</dbReference>
<dbReference type="PANTHER" id="PTHR13847:SF260">
    <property type="entry name" value="FAD DEPENDENT OXIDOREDUCTASE DOMAIN-CONTAINING PROTEIN"/>
    <property type="match status" value="1"/>
</dbReference>
<feature type="compositionally biased region" description="Basic and acidic residues" evidence="5">
    <location>
        <begin position="1176"/>
        <end position="1186"/>
    </location>
</feature>
<dbReference type="Pfam" id="PF01266">
    <property type="entry name" value="DAO"/>
    <property type="match status" value="1"/>
</dbReference>
<dbReference type="PROSITE" id="PS50089">
    <property type="entry name" value="ZF_RING_2"/>
    <property type="match status" value="1"/>
</dbReference>
<feature type="compositionally biased region" description="Basic and acidic residues" evidence="5">
    <location>
        <begin position="1140"/>
        <end position="1154"/>
    </location>
</feature>
<dbReference type="GO" id="GO:0008270">
    <property type="term" value="F:zinc ion binding"/>
    <property type="evidence" value="ECO:0007669"/>
    <property type="project" value="UniProtKB-KW"/>
</dbReference>
<organism evidence="7 8">
    <name type="scientific">Lentinula edodes</name>
    <name type="common">Shiitake mushroom</name>
    <name type="synonym">Lentinus edodes</name>
    <dbReference type="NCBI Taxonomy" id="5353"/>
    <lineage>
        <taxon>Eukaryota</taxon>
        <taxon>Fungi</taxon>
        <taxon>Dikarya</taxon>
        <taxon>Basidiomycota</taxon>
        <taxon>Agaricomycotina</taxon>
        <taxon>Agaricomycetes</taxon>
        <taxon>Agaricomycetidae</taxon>
        <taxon>Agaricales</taxon>
        <taxon>Marasmiineae</taxon>
        <taxon>Omphalotaceae</taxon>
        <taxon>Lentinula</taxon>
    </lineage>
</organism>
<keyword evidence="1" id="KW-0479">Metal-binding</keyword>
<keyword evidence="3" id="KW-0862">Zinc</keyword>
<evidence type="ECO:0000256" key="2">
    <source>
        <dbReference type="ARBA" id="ARBA00022771"/>
    </source>
</evidence>
<feature type="domain" description="RING-type" evidence="6">
    <location>
        <begin position="736"/>
        <end position="782"/>
    </location>
</feature>
<evidence type="ECO:0000256" key="3">
    <source>
        <dbReference type="ARBA" id="ARBA00022833"/>
    </source>
</evidence>
<proteinExistence type="predicted"/>
<dbReference type="PROSITE" id="PS00518">
    <property type="entry name" value="ZF_RING_1"/>
    <property type="match status" value="1"/>
</dbReference>
<dbReference type="Gene3D" id="3.30.9.10">
    <property type="entry name" value="D-Amino Acid Oxidase, subunit A, domain 2"/>
    <property type="match status" value="1"/>
</dbReference>
<evidence type="ECO:0000256" key="5">
    <source>
        <dbReference type="SAM" id="MobiDB-lite"/>
    </source>
</evidence>
<feature type="region of interest" description="Disordered" evidence="5">
    <location>
        <begin position="1121"/>
        <end position="1212"/>
    </location>
</feature>
<evidence type="ECO:0000313" key="7">
    <source>
        <dbReference type="EMBL" id="GAV99706.1"/>
    </source>
</evidence>
<evidence type="ECO:0000256" key="1">
    <source>
        <dbReference type="ARBA" id="ARBA00022723"/>
    </source>
</evidence>
<feature type="region of interest" description="Disordered" evidence="5">
    <location>
        <begin position="480"/>
        <end position="513"/>
    </location>
</feature>
<reference evidence="7 8" key="1">
    <citation type="submission" date="2016-08" db="EMBL/GenBank/DDBJ databases">
        <authorList>
            <consortium name="Lentinula edodes genome sequencing consortium"/>
            <person name="Sakamoto Y."/>
            <person name="Nakade K."/>
            <person name="Sato S."/>
            <person name="Yoshida Y."/>
            <person name="Miyazaki K."/>
            <person name="Natsume S."/>
            <person name="Konno N."/>
        </authorList>
    </citation>
    <scope>NUCLEOTIDE SEQUENCE [LARGE SCALE GENOMIC DNA]</scope>
    <source>
        <strain evidence="7 8">NBRC 111202</strain>
    </source>
</reference>
<comment type="caution">
    <text evidence="7">The sequence shown here is derived from an EMBL/GenBank/DDBJ whole genome shotgun (WGS) entry which is preliminary data.</text>
</comment>
<dbReference type="GO" id="GO:0005737">
    <property type="term" value="C:cytoplasm"/>
    <property type="evidence" value="ECO:0007669"/>
    <property type="project" value="TreeGrafter"/>
</dbReference>
<dbReference type="InterPro" id="IPR001841">
    <property type="entry name" value="Znf_RING"/>
</dbReference>
<sequence length="1241" mass="136033">MGKEPLKIILLEARDFCSGATGRNGGHLTPNVFFDFCNYKTRYGQQEALKALELENHTAMGILEFISSQNIAGAVDLVAGGHVTAFVTDDEFLRAKEDYDAVKAAGIDLSNVEWLSKEDMLSIYGVSFPGARYGGHNLWPLKLVTHLYNFAKSNLSLSLHTSTPVNTVERNSETTNSHRWKLHTPRGPISCSYVVHATNAYASHLIPHLRGSVGIVPTRGQVVAVRASTSLDKLSGRPSWDANDGFEYWFPRPVASSLEHPLYILGGGREVESHFAHGEIDDSKSNEEVAQVLREFLPGLFPGKFERGTEPEMEWTGIMGFTQSRDPFVGPTLLQSLHHLTGFQVGPVGGYDASNIKHSNFDGQFVAAGYSGHGMPRAFACAEVIASMIFAEFHAGHSPSDSLPSIADLARNWRSRANENGIKVANNPKQSIVDDFSLLDDEDASFASEQVCDEDEALLPAPFMSTQRRRALSHAGLVPQYSSDAPYSAPRARSRPPLAPLSPVTRRMAPSSPLQARRSSLVNHQNVMATPPPNRQLAERLRLKGSLTDPAQLRRREVYDAVLPPSDVSFDRDLFDIHEDEHDEDYELAYNSYRHDLYDYHYQPEPSVSMRETHSDIEEEQYEEQQLLPPSYNNHQTIYPPGLVHPAASRGPAYTPSMGQVLNVPMYHDPQLSPQYPIHPITQLAPAHIPMPLSRTQALTSLEASLPPSSNASSKVSTPVPVRAQISNAMATPKCCSICARRPPSLTRLAILTPCAHALCPACLTSALNIVGEKDMECAGCRAKVADFKLVSITADEGVDEKVEDNSNSSFKAQEPKQLTHDDLLYNGQLNENQTFDISDLDETDFFSDENLRASTPPPKVKGLGRVFESGTVSGAEHAATKYHDHVVLRIDNVPWDITPPRISAWLDQPIVRVHVLLDKKGKTMSHAFVEVEDEIIAGKILRGEVQANGLRRGSVLGKGKRARGVTVTRSSQGELMSALFPSWLGSFDGSRPSLAGIDNDRVVAALESGLMTESEVACLLYLIRSPDAHFLKVPSLPFHSLVSLLAKFPADIDSRVFWSSSLRDVLFDVVVAAIQVLIARIDQRKNENDDGAYPFDLVDTLIKVASACQVFTAQQKSQLAKFSNKEEPARPLSACGSDSDAHSSVRAPDHADPTDADVEDEDGENDPQGDASLSEESHPSSDEVRTPSSTTAANSSSSSSPEIDSIASAQDHMRDDIAREFGVEAQLVEALIQRLSMTQR</sequence>
<feature type="compositionally biased region" description="Low complexity" evidence="5">
    <location>
        <begin position="481"/>
        <end position="491"/>
    </location>
</feature>
<dbReference type="Proteomes" id="UP000188533">
    <property type="component" value="Unassembled WGS sequence"/>
</dbReference>
<dbReference type="EMBL" id="BDGU01000016">
    <property type="protein sequence ID" value="GAV99706.1"/>
    <property type="molecule type" value="Genomic_DNA"/>
</dbReference>
<dbReference type="Gene3D" id="3.50.50.60">
    <property type="entry name" value="FAD/NAD(P)-binding domain"/>
    <property type="match status" value="1"/>
</dbReference>
<dbReference type="InterPro" id="IPR012677">
    <property type="entry name" value="Nucleotide-bd_a/b_plait_sf"/>
</dbReference>